<feature type="compositionally biased region" description="Low complexity" evidence="2">
    <location>
        <begin position="424"/>
        <end position="444"/>
    </location>
</feature>
<protein>
    <recommendedName>
        <fullName evidence="5">Cilia- and flagella-associated protein 157</fullName>
    </recommendedName>
</protein>
<feature type="coiled-coil region" evidence="1">
    <location>
        <begin position="140"/>
        <end position="195"/>
    </location>
</feature>
<dbReference type="Proteomes" id="UP001189429">
    <property type="component" value="Unassembled WGS sequence"/>
</dbReference>
<gene>
    <name evidence="3" type="ORF">PCOR1329_LOCUS27384</name>
</gene>
<accession>A0ABN9S8B8</accession>
<name>A0ABN9S8B8_9DINO</name>
<dbReference type="InterPro" id="IPR051147">
    <property type="entry name" value="CFAP_domain-containing"/>
</dbReference>
<evidence type="ECO:0000313" key="4">
    <source>
        <dbReference type="Proteomes" id="UP001189429"/>
    </source>
</evidence>
<proteinExistence type="predicted"/>
<evidence type="ECO:0000256" key="2">
    <source>
        <dbReference type="SAM" id="MobiDB-lite"/>
    </source>
</evidence>
<feature type="region of interest" description="Disordered" evidence="2">
    <location>
        <begin position="411"/>
        <end position="454"/>
    </location>
</feature>
<dbReference type="PANTHER" id="PTHR21683:SF2">
    <property type="entry name" value="COILED-COIL DOMAIN-CONTAINING PROTEIN 42 LIKE-2-LIKE"/>
    <property type="match status" value="1"/>
</dbReference>
<evidence type="ECO:0000256" key="1">
    <source>
        <dbReference type="SAM" id="Coils"/>
    </source>
</evidence>
<dbReference type="PANTHER" id="PTHR21683">
    <property type="entry name" value="COILED-COIL DOMAIN-CONTAINING PROTEIN 42 LIKE-2-LIKE-RELATED"/>
    <property type="match status" value="1"/>
</dbReference>
<comment type="caution">
    <text evidence="3">The sequence shown here is derived from an EMBL/GenBank/DDBJ whole genome shotgun (WGS) entry which is preliminary data.</text>
</comment>
<evidence type="ECO:0008006" key="5">
    <source>
        <dbReference type="Google" id="ProtNLM"/>
    </source>
</evidence>
<keyword evidence="4" id="KW-1185">Reference proteome</keyword>
<feature type="coiled-coil region" evidence="1">
    <location>
        <begin position="245"/>
        <end position="307"/>
    </location>
</feature>
<reference evidence="3" key="1">
    <citation type="submission" date="2023-10" db="EMBL/GenBank/DDBJ databases">
        <authorList>
            <person name="Chen Y."/>
            <person name="Shah S."/>
            <person name="Dougan E. K."/>
            <person name="Thang M."/>
            <person name="Chan C."/>
        </authorList>
    </citation>
    <scope>NUCLEOTIDE SEQUENCE [LARGE SCALE GENOMIC DNA]</scope>
</reference>
<sequence>MPGALGGPYPHTAAAARVPALAAAGELAVLGPGSARAAAGGGSARRAQKAAAEGVALLARADVSEEWTKADDTKIAKLRGILSALQESNQSTQLLQKESEDSAAQRALEATRINVGTRMQACKEMEEMFTQKQNELRRHWLEEKKRLDQLEDNIQKSQKRSQDERLECRKLDEDIRILEGELAEQEAVKAGEQKRIRLTCRCKEFMEEVATECEGDFAEVEEIINRYNTLEQGNVELHAANAEVVGRLDELRERYQRESSALQNEHLQVSSKLHDCQGRLEHARVQSQQVEQSLNRALEEKSKDESEVGVIKMAIEQLFERALASCRVEQRRKAMRDAIDSKYAPVRMDKSDWRFDEMLRQIGERVEDLRDMHRHGHEKPRGREVPLRPAEGDEAIGEVSFVVEAQVTMTPKQASGSGAPSLGQAPARAGAARAQARSAEAPAEPRQETFVTQE</sequence>
<keyword evidence="1" id="KW-0175">Coiled coil</keyword>
<organism evidence="3 4">
    <name type="scientific">Prorocentrum cordatum</name>
    <dbReference type="NCBI Taxonomy" id="2364126"/>
    <lineage>
        <taxon>Eukaryota</taxon>
        <taxon>Sar</taxon>
        <taxon>Alveolata</taxon>
        <taxon>Dinophyceae</taxon>
        <taxon>Prorocentrales</taxon>
        <taxon>Prorocentraceae</taxon>
        <taxon>Prorocentrum</taxon>
    </lineage>
</organism>
<evidence type="ECO:0000313" key="3">
    <source>
        <dbReference type="EMBL" id="CAK0828015.1"/>
    </source>
</evidence>
<dbReference type="EMBL" id="CAUYUJ010009913">
    <property type="protein sequence ID" value="CAK0828015.1"/>
    <property type="molecule type" value="Genomic_DNA"/>
</dbReference>